<feature type="chain" id="PRO_5025663260" evidence="2">
    <location>
        <begin position="21"/>
        <end position="74"/>
    </location>
</feature>
<evidence type="ECO:0000313" key="3">
    <source>
        <dbReference type="EMBL" id="QIB66036.1"/>
    </source>
</evidence>
<accession>A0A6C0U1Y9</accession>
<dbReference type="AlphaFoldDB" id="A0A6C0U1Y9"/>
<reference evidence="3 4" key="1">
    <citation type="submission" date="2020-02" db="EMBL/GenBank/DDBJ databases">
        <title>Genome sequencing for Kineobactrum sp. M2.</title>
        <authorList>
            <person name="Park S.-J."/>
        </authorList>
    </citation>
    <scope>NUCLEOTIDE SEQUENCE [LARGE SCALE GENOMIC DNA]</scope>
    <source>
        <strain evidence="3 4">M2</strain>
    </source>
</reference>
<keyword evidence="4" id="KW-1185">Reference proteome</keyword>
<organism evidence="3 4">
    <name type="scientific">Kineobactrum salinum</name>
    <dbReference type="NCBI Taxonomy" id="2708301"/>
    <lineage>
        <taxon>Bacteria</taxon>
        <taxon>Pseudomonadati</taxon>
        <taxon>Pseudomonadota</taxon>
        <taxon>Gammaproteobacteria</taxon>
        <taxon>Cellvibrionales</taxon>
        <taxon>Halieaceae</taxon>
        <taxon>Kineobactrum</taxon>
    </lineage>
</organism>
<dbReference type="EMBL" id="CP048711">
    <property type="protein sequence ID" value="QIB66036.1"/>
    <property type="molecule type" value="Genomic_DNA"/>
</dbReference>
<evidence type="ECO:0000313" key="4">
    <source>
        <dbReference type="Proteomes" id="UP000477680"/>
    </source>
</evidence>
<feature type="signal peptide" evidence="2">
    <location>
        <begin position="1"/>
        <end position="20"/>
    </location>
</feature>
<dbReference type="Proteomes" id="UP000477680">
    <property type="component" value="Chromosome"/>
</dbReference>
<evidence type="ECO:0000256" key="2">
    <source>
        <dbReference type="SAM" id="SignalP"/>
    </source>
</evidence>
<dbReference type="KEGG" id="kim:G3T16_12025"/>
<evidence type="ECO:0000256" key="1">
    <source>
        <dbReference type="SAM" id="MobiDB-lite"/>
    </source>
</evidence>
<sequence length="74" mass="7714">MNCLRLLGLLLIVAAASVPAQEEGAASQPPADEAADEQQEAAPLPAEKDSGSPFDYEASEQISEDLSVSFPVDI</sequence>
<protein>
    <submittedName>
        <fullName evidence="3">Uncharacterized protein</fullName>
    </submittedName>
</protein>
<name>A0A6C0U1Y9_9GAMM</name>
<feature type="region of interest" description="Disordered" evidence="1">
    <location>
        <begin position="21"/>
        <end position="74"/>
    </location>
</feature>
<keyword evidence="2" id="KW-0732">Signal</keyword>
<gene>
    <name evidence="3" type="ORF">G3T16_12025</name>
</gene>
<proteinExistence type="predicted"/>
<dbReference type="RefSeq" id="WP_163495472.1">
    <property type="nucleotide sequence ID" value="NZ_CP048711.1"/>
</dbReference>